<organism evidence="1">
    <name type="scientific">Desmodus rotundus</name>
    <name type="common">Vampire bat</name>
    <dbReference type="NCBI Taxonomy" id="9430"/>
    <lineage>
        <taxon>Eukaryota</taxon>
        <taxon>Metazoa</taxon>
        <taxon>Chordata</taxon>
        <taxon>Craniata</taxon>
        <taxon>Vertebrata</taxon>
        <taxon>Euteleostomi</taxon>
        <taxon>Mammalia</taxon>
        <taxon>Eutheria</taxon>
        <taxon>Laurasiatheria</taxon>
        <taxon>Chiroptera</taxon>
        <taxon>Yangochiroptera</taxon>
        <taxon>Phyllostomidae</taxon>
        <taxon>Desmodontinae</taxon>
        <taxon>Desmodus</taxon>
    </lineage>
</organism>
<dbReference type="AlphaFoldDB" id="K9IPW9"/>
<evidence type="ECO:0000313" key="1">
    <source>
        <dbReference type="EMBL" id="JAA50310.1"/>
    </source>
</evidence>
<dbReference type="EMBL" id="GABZ01003215">
    <property type="protein sequence ID" value="JAA50310.1"/>
    <property type="molecule type" value="mRNA"/>
</dbReference>
<proteinExistence type="evidence at transcript level"/>
<name>K9IPW9_DESRO</name>
<sequence>FSEGDDHVTFLSLCQHCAWHDSLSVMGVKRREQGKTDNNPCTDLTISKFKLIIFNICFLYYYCSFG</sequence>
<feature type="non-terminal residue" evidence="1">
    <location>
        <position position="1"/>
    </location>
</feature>
<protein>
    <submittedName>
        <fullName evidence="1">Uncharacterized protein</fullName>
    </submittedName>
</protein>
<reference evidence="1" key="1">
    <citation type="submission" date="2012-11" db="EMBL/GenBank/DDBJ databases">
        <title>The Vampirome: Transcriptome and Proteome Analysis of the Submandibular and Accessory Glands of the Vampire Bat and Vector of Human Rabies, Desmodus rotundus.</title>
        <authorList>
            <person name="Francischetti I.M.B."/>
            <person name="Assumpcao T.C.F."/>
            <person name="Ma D."/>
            <person name="Vicente E.C."/>
            <person name="Ribeiro J.M.C."/>
        </authorList>
    </citation>
    <scope>NUCLEOTIDE SEQUENCE</scope>
    <source>
        <tissue evidence="1">Salivary gland</tissue>
    </source>
</reference>
<accession>K9IPW9</accession>